<gene>
    <name evidence="2" type="ORF">Tci_035555</name>
</gene>
<reference evidence="2" key="1">
    <citation type="journal article" date="2019" name="Sci. Rep.">
        <title>Draft genome of Tanacetum cinerariifolium, the natural source of mosquito coil.</title>
        <authorList>
            <person name="Yamashiro T."/>
            <person name="Shiraishi A."/>
            <person name="Satake H."/>
            <person name="Nakayama K."/>
        </authorList>
    </citation>
    <scope>NUCLEOTIDE SEQUENCE</scope>
</reference>
<feature type="non-terminal residue" evidence="2">
    <location>
        <position position="475"/>
    </location>
</feature>
<name>A0A6L2LRK5_TANCI</name>
<evidence type="ECO:0008006" key="3">
    <source>
        <dbReference type="Google" id="ProtNLM"/>
    </source>
</evidence>
<evidence type="ECO:0000313" key="2">
    <source>
        <dbReference type="EMBL" id="GEU63577.1"/>
    </source>
</evidence>
<feature type="compositionally biased region" description="Basic residues" evidence="1">
    <location>
        <begin position="227"/>
        <end position="237"/>
    </location>
</feature>
<organism evidence="2">
    <name type="scientific">Tanacetum cinerariifolium</name>
    <name type="common">Dalmatian daisy</name>
    <name type="synonym">Chrysanthemum cinerariifolium</name>
    <dbReference type="NCBI Taxonomy" id="118510"/>
    <lineage>
        <taxon>Eukaryota</taxon>
        <taxon>Viridiplantae</taxon>
        <taxon>Streptophyta</taxon>
        <taxon>Embryophyta</taxon>
        <taxon>Tracheophyta</taxon>
        <taxon>Spermatophyta</taxon>
        <taxon>Magnoliopsida</taxon>
        <taxon>eudicotyledons</taxon>
        <taxon>Gunneridae</taxon>
        <taxon>Pentapetalae</taxon>
        <taxon>asterids</taxon>
        <taxon>campanulids</taxon>
        <taxon>Asterales</taxon>
        <taxon>Asteraceae</taxon>
        <taxon>Asteroideae</taxon>
        <taxon>Anthemideae</taxon>
        <taxon>Anthemidinae</taxon>
        <taxon>Tanacetum</taxon>
    </lineage>
</organism>
<evidence type="ECO:0000256" key="1">
    <source>
        <dbReference type="SAM" id="MobiDB-lite"/>
    </source>
</evidence>
<accession>A0A6L2LRK5</accession>
<dbReference type="AlphaFoldDB" id="A0A6L2LRK5"/>
<sequence>MPLRGNISWGWRKILQLRPFIQNFIWSRIGDGALTSAGLSMSSKVQDVINNDDWSWPVYLLDKYSMLSIFTLRNIDDSTPDQLESHNDVGLSSPSPFFSHIMSIISPIANRKSSRSIIAKLVMVASTYFIWQERNGRLFKKSKREAHIDYLKNTQEQADIHREIVKQAKAKQPLNNALDFSLRKRSLSHTKTRSRKLGLKCSTSNCGSKPTRNKKNDKISQTPSTNMKKKVKAQPRKVNKNNRVVEPIRNVNVKQSQLNANSELICATCKKFMFDGVHDMCLLDFVKNVNSHAKSAKKHKKQNIWKPTGHVFNEAGFQWKPTCRTFTIVDNPMIFEGSSFSSVGKQLAKSREAKSLDSLGFKEFTRSSISWLMSRGTKVSLVSLSFLAFFSSSLTSETMIGSSVGESGVKKDLDALVVDSNVCFKDCFLLGPLLAPGFLPWGTSSVGEEYLGALESTGTSRLQMAFMWSVKGGSL</sequence>
<protein>
    <recommendedName>
        <fullName evidence="3">Reverse transcriptase domain, reverse transcriptase zinc-binding domain protein</fullName>
    </recommendedName>
</protein>
<proteinExistence type="predicted"/>
<comment type="caution">
    <text evidence="2">The sequence shown here is derived from an EMBL/GenBank/DDBJ whole genome shotgun (WGS) entry which is preliminary data.</text>
</comment>
<feature type="region of interest" description="Disordered" evidence="1">
    <location>
        <begin position="199"/>
        <end position="237"/>
    </location>
</feature>
<dbReference type="EMBL" id="BKCJ010004871">
    <property type="protein sequence ID" value="GEU63577.1"/>
    <property type="molecule type" value="Genomic_DNA"/>
</dbReference>
<feature type="compositionally biased region" description="Polar residues" evidence="1">
    <location>
        <begin position="201"/>
        <end position="210"/>
    </location>
</feature>